<sequence length="122" mass="13091">MSASRQHQLSHVSHENVTQSPIPFQHYSQGLGNYTSWCKAAHVYAPAPPSRCHSDTDPHPFPHHSLHFHTPAAEHANAPGVPSRYSSKATLPLLTPSPTFIILSAACTVPSQHASNAALTSA</sequence>
<protein>
    <submittedName>
        <fullName evidence="2">Uncharacterized protein</fullName>
    </submittedName>
</protein>
<keyword evidence="3" id="KW-1185">Reference proteome</keyword>
<evidence type="ECO:0000313" key="2">
    <source>
        <dbReference type="EMBL" id="MBW0462523.1"/>
    </source>
</evidence>
<name>A0A9Q3BCC7_9BASI</name>
<proteinExistence type="predicted"/>
<evidence type="ECO:0000313" key="3">
    <source>
        <dbReference type="Proteomes" id="UP000765509"/>
    </source>
</evidence>
<accession>A0A9Q3BCC7</accession>
<feature type="region of interest" description="Disordered" evidence="1">
    <location>
        <begin position="48"/>
        <end position="85"/>
    </location>
</feature>
<gene>
    <name evidence="2" type="ORF">O181_002238</name>
</gene>
<organism evidence="2 3">
    <name type="scientific">Austropuccinia psidii MF-1</name>
    <dbReference type="NCBI Taxonomy" id="1389203"/>
    <lineage>
        <taxon>Eukaryota</taxon>
        <taxon>Fungi</taxon>
        <taxon>Dikarya</taxon>
        <taxon>Basidiomycota</taxon>
        <taxon>Pucciniomycotina</taxon>
        <taxon>Pucciniomycetes</taxon>
        <taxon>Pucciniales</taxon>
        <taxon>Sphaerophragmiaceae</taxon>
        <taxon>Austropuccinia</taxon>
    </lineage>
</organism>
<reference evidence="2" key="1">
    <citation type="submission" date="2021-03" db="EMBL/GenBank/DDBJ databases">
        <title>Draft genome sequence of rust myrtle Austropuccinia psidii MF-1, a brazilian biotype.</title>
        <authorList>
            <person name="Quecine M.C."/>
            <person name="Pachon D.M.R."/>
            <person name="Bonatelli M.L."/>
            <person name="Correr F.H."/>
            <person name="Franceschini L.M."/>
            <person name="Leite T.F."/>
            <person name="Margarido G.R.A."/>
            <person name="Almeida C.A."/>
            <person name="Ferrarezi J.A."/>
            <person name="Labate C.A."/>
        </authorList>
    </citation>
    <scope>NUCLEOTIDE SEQUENCE</scope>
    <source>
        <strain evidence="2">MF-1</strain>
    </source>
</reference>
<comment type="caution">
    <text evidence="2">The sequence shown here is derived from an EMBL/GenBank/DDBJ whole genome shotgun (WGS) entry which is preliminary data.</text>
</comment>
<dbReference type="Proteomes" id="UP000765509">
    <property type="component" value="Unassembled WGS sequence"/>
</dbReference>
<evidence type="ECO:0000256" key="1">
    <source>
        <dbReference type="SAM" id="MobiDB-lite"/>
    </source>
</evidence>
<dbReference type="AlphaFoldDB" id="A0A9Q3BCC7"/>
<dbReference type="EMBL" id="AVOT02000367">
    <property type="protein sequence ID" value="MBW0462523.1"/>
    <property type="molecule type" value="Genomic_DNA"/>
</dbReference>